<dbReference type="AlphaFoldDB" id="A0A841KA49"/>
<dbReference type="Proteomes" id="UP000588017">
    <property type="component" value="Unassembled WGS sequence"/>
</dbReference>
<keyword evidence="3" id="KW-1185">Reference proteome</keyword>
<dbReference type="EMBL" id="JACHEH010000005">
    <property type="protein sequence ID" value="MBB6168990.1"/>
    <property type="molecule type" value="Genomic_DNA"/>
</dbReference>
<proteinExistence type="predicted"/>
<feature type="signal peptide" evidence="1">
    <location>
        <begin position="1"/>
        <end position="25"/>
    </location>
</feature>
<evidence type="ECO:0000256" key="1">
    <source>
        <dbReference type="SAM" id="SignalP"/>
    </source>
</evidence>
<sequence>MRFPVKPVPVLAGLVALALSAPLDGARTAEWTRGTVGGGQVSRSVSGDGPFYTGHTTRVGPNGGTYSSTHTCFDGIADRCRRSYTATGPGGRTYSGERAGARGPFRARSIGRITGPNGGAVVVGRRHWR</sequence>
<keyword evidence="1" id="KW-0732">Signal</keyword>
<accession>A0A841KA49</accession>
<comment type="caution">
    <text evidence="2">The sequence shown here is derived from an EMBL/GenBank/DDBJ whole genome shotgun (WGS) entry which is preliminary data.</text>
</comment>
<name>A0A841KA49_9HYPH</name>
<organism evidence="2 3">
    <name type="scientific">Chelatococcus composti</name>
    <dbReference type="NCBI Taxonomy" id="1743235"/>
    <lineage>
        <taxon>Bacteria</taxon>
        <taxon>Pseudomonadati</taxon>
        <taxon>Pseudomonadota</taxon>
        <taxon>Alphaproteobacteria</taxon>
        <taxon>Hyphomicrobiales</taxon>
        <taxon>Chelatococcaceae</taxon>
        <taxon>Chelatococcus</taxon>
    </lineage>
</organism>
<evidence type="ECO:0000313" key="2">
    <source>
        <dbReference type="EMBL" id="MBB6168990.1"/>
    </source>
</evidence>
<feature type="chain" id="PRO_5032545294" evidence="1">
    <location>
        <begin position="26"/>
        <end position="129"/>
    </location>
</feature>
<reference evidence="2 3" key="1">
    <citation type="submission" date="2020-08" db="EMBL/GenBank/DDBJ databases">
        <title>Genomic Encyclopedia of Type Strains, Phase IV (KMG-IV): sequencing the most valuable type-strain genomes for metagenomic binning, comparative biology and taxonomic classification.</title>
        <authorList>
            <person name="Goeker M."/>
        </authorList>
    </citation>
    <scope>NUCLEOTIDE SEQUENCE [LARGE SCALE GENOMIC DNA]</scope>
    <source>
        <strain evidence="2 3">DSM 101465</strain>
    </source>
</reference>
<gene>
    <name evidence="2" type="ORF">HNQ73_002627</name>
</gene>
<dbReference type="RefSeq" id="WP_183335291.1">
    <property type="nucleotide sequence ID" value="NZ_BMHX01000005.1"/>
</dbReference>
<evidence type="ECO:0000313" key="3">
    <source>
        <dbReference type="Proteomes" id="UP000588017"/>
    </source>
</evidence>
<protein>
    <submittedName>
        <fullName evidence="2">Uncharacterized protein</fullName>
    </submittedName>
</protein>